<reference evidence="4 5" key="1">
    <citation type="submission" date="2019-01" db="EMBL/GenBank/DDBJ databases">
        <title>Sphingomonas mucosissima sp. nov. and Sphingomonas desiccabilis sp. nov., from biological soil crusts in the Colorado Plateau, USA.</title>
        <authorList>
            <person name="Zhu D."/>
        </authorList>
    </citation>
    <scope>NUCLEOTIDE SEQUENCE [LARGE SCALE GENOMIC DNA]</scope>
    <source>
        <strain evidence="4 5">CP1D</strain>
    </source>
</reference>
<dbReference type="Proteomes" id="UP000292347">
    <property type="component" value="Unassembled WGS sequence"/>
</dbReference>
<feature type="region of interest" description="Disordered" evidence="2">
    <location>
        <begin position="539"/>
        <end position="561"/>
    </location>
</feature>
<protein>
    <recommendedName>
        <fullName evidence="3">Sialate O-acetylesterase domain-containing protein</fullName>
    </recommendedName>
</protein>
<name>A0A4Q2J1I9_9SPHN</name>
<dbReference type="GO" id="GO:0016788">
    <property type="term" value="F:hydrolase activity, acting on ester bonds"/>
    <property type="evidence" value="ECO:0007669"/>
    <property type="project" value="UniProtKB-ARBA"/>
</dbReference>
<keyword evidence="5" id="KW-1185">Reference proteome</keyword>
<proteinExistence type="predicted"/>
<dbReference type="AlphaFoldDB" id="A0A4Q2J1I9"/>
<comment type="caution">
    <text evidence="4">The sequence shown here is derived from an EMBL/GenBank/DDBJ whole genome shotgun (WGS) entry which is preliminary data.</text>
</comment>
<gene>
    <name evidence="4" type="ORF">EO081_07405</name>
</gene>
<evidence type="ECO:0000256" key="2">
    <source>
        <dbReference type="SAM" id="MobiDB-lite"/>
    </source>
</evidence>
<dbReference type="Pfam" id="PF03629">
    <property type="entry name" value="SASA"/>
    <property type="match status" value="1"/>
</dbReference>
<dbReference type="EMBL" id="SDPT01000001">
    <property type="protein sequence ID" value="RXZ35434.1"/>
    <property type="molecule type" value="Genomic_DNA"/>
</dbReference>
<accession>A0A4Q2J1I9</accession>
<feature type="compositionally biased region" description="Low complexity" evidence="2">
    <location>
        <begin position="545"/>
        <end position="556"/>
    </location>
</feature>
<evidence type="ECO:0000256" key="1">
    <source>
        <dbReference type="ARBA" id="ARBA00022801"/>
    </source>
</evidence>
<dbReference type="InterPro" id="IPR005181">
    <property type="entry name" value="SASA"/>
</dbReference>
<evidence type="ECO:0000313" key="5">
    <source>
        <dbReference type="Proteomes" id="UP000292347"/>
    </source>
</evidence>
<feature type="compositionally biased region" description="Polar residues" evidence="2">
    <location>
        <begin position="609"/>
        <end position="626"/>
    </location>
</feature>
<dbReference type="OrthoDB" id="7585948at2"/>
<evidence type="ECO:0000313" key="4">
    <source>
        <dbReference type="EMBL" id="RXZ35434.1"/>
    </source>
</evidence>
<dbReference type="InterPro" id="IPR036514">
    <property type="entry name" value="SGNH_hydro_sf"/>
</dbReference>
<evidence type="ECO:0000259" key="3">
    <source>
        <dbReference type="Pfam" id="PF03629"/>
    </source>
</evidence>
<organism evidence="4 5">
    <name type="scientific">Sphingomonas desiccabilis</name>
    <dbReference type="NCBI Taxonomy" id="429134"/>
    <lineage>
        <taxon>Bacteria</taxon>
        <taxon>Pseudomonadati</taxon>
        <taxon>Pseudomonadota</taxon>
        <taxon>Alphaproteobacteria</taxon>
        <taxon>Sphingomonadales</taxon>
        <taxon>Sphingomonadaceae</taxon>
        <taxon>Sphingomonas</taxon>
    </lineage>
</organism>
<dbReference type="RefSeq" id="WP_129341203.1">
    <property type="nucleotide sequence ID" value="NZ_JACIDD010000001.1"/>
</dbReference>
<dbReference type="Gene3D" id="3.40.50.1110">
    <property type="entry name" value="SGNH hydrolase"/>
    <property type="match status" value="1"/>
</dbReference>
<keyword evidence="1" id="KW-0378">Hydrolase</keyword>
<feature type="region of interest" description="Disordered" evidence="2">
    <location>
        <begin position="609"/>
        <end position="628"/>
    </location>
</feature>
<feature type="domain" description="Sialate O-acetylesterase" evidence="3">
    <location>
        <begin position="677"/>
        <end position="832"/>
    </location>
</feature>
<sequence length="975" mass="101075">MATDARWDMAFRRNNVRTFTIRLKGVDLTGKTMRQQVRLAPDTPGAPVIALETVTSATAEGLRLAAVEVVDGAPVSTIIGRYNLTTMRDKLPYGGEVGDDYPMVHEIEIDGKTRFYGRWVARATVLDSEAAPLQREPLAGVQRGLVSADTVEISATISADEAIEVTLDGAGDLGPLLGSAQTAAAAAQQALAMVQHATKTLYSDAVLGRMQAPVAGLKAANNTFLIGPIPAADFVRSVEFASNGAGTFQLARYTLADGIYTRQAASAVVTINDAGAKTLTSADYGEFPVQAGDYIGFYGNGPLSYTASTATDTFAWKQMAAGLPASGAATDGNIASRIEVRITVSKQVVSASGFSALQAAAAALQSTVSADSLIVAGLSRTGVTQTIGRTSEPVTGSSANSATVIFATPIAKDGRLKVETFAGEPSTMKVGRYTLSGTTVTLVASYTYTLAAGGLQTVATDIPVKAGELIAVQGAASFTYTGTNDAGGYYTTAAGMPASGTVQSAKLTTNSFQVRLSVTTTTPIVTADSFQALQEAVAAGGGSGSSPASGPILPLSQPNRIPLPTPDGWSGLLSYGQSLSSAWLSVPPISTAQPYSNLTFGSGPKSGKAGNTYNAGNTSPGTSTSKPLVEDTAAADGAGSAGETPCSGAANTFVELAFINNGVDPAANVVFASAPGHGSYRITQLGKSSAWYANFLDHVRDARALAVAAGKTYRVDAVSWMQGEANTTASDTVATYQSLLLQLQTDIDADVRAITGQAEPVHLFVYQTATTASTSRTNLDVPTLGQFGAVNARPELIHFVAPVVHLPPATDNVHLSAVAELWYGRMLGRAIYQAVYEARQPDCVWPLRAYAKGNVLSVKFRAPRLPLVLDPATFGAVTDMGFKVSDDTGALTLSSIAIGSDGASVTMTLNRALGANPIIRHGLDYTSAANTFQMSKNGCLRDSTPEKTTIGGIARPLWHVAPAFQLPIRVLAAES</sequence>
<dbReference type="SUPFAM" id="SSF52266">
    <property type="entry name" value="SGNH hydrolase"/>
    <property type="match status" value="1"/>
</dbReference>